<evidence type="ECO:0000256" key="1">
    <source>
        <dbReference type="SAM" id="MobiDB-lite"/>
    </source>
</evidence>
<feature type="compositionally biased region" description="Low complexity" evidence="1">
    <location>
        <begin position="476"/>
        <end position="495"/>
    </location>
</feature>
<organism evidence="2 3">
    <name type="scientific">Dactylonectria estremocensis</name>
    <dbReference type="NCBI Taxonomy" id="1079267"/>
    <lineage>
        <taxon>Eukaryota</taxon>
        <taxon>Fungi</taxon>
        <taxon>Dikarya</taxon>
        <taxon>Ascomycota</taxon>
        <taxon>Pezizomycotina</taxon>
        <taxon>Sordariomycetes</taxon>
        <taxon>Hypocreomycetidae</taxon>
        <taxon>Hypocreales</taxon>
        <taxon>Nectriaceae</taxon>
        <taxon>Dactylonectria</taxon>
    </lineage>
</organism>
<proteinExistence type="predicted"/>
<dbReference type="EMBL" id="JAGMUU010000009">
    <property type="protein sequence ID" value="KAH7145618.1"/>
    <property type="molecule type" value="Genomic_DNA"/>
</dbReference>
<gene>
    <name evidence="2" type="ORF">B0J13DRAFT_607247</name>
</gene>
<evidence type="ECO:0000313" key="2">
    <source>
        <dbReference type="EMBL" id="KAH7145618.1"/>
    </source>
</evidence>
<dbReference type="Proteomes" id="UP000717696">
    <property type="component" value="Unassembled WGS sequence"/>
</dbReference>
<evidence type="ECO:0000313" key="3">
    <source>
        <dbReference type="Proteomes" id="UP000717696"/>
    </source>
</evidence>
<dbReference type="OrthoDB" id="2394218at2759"/>
<dbReference type="AlphaFoldDB" id="A0A9P9EVZ4"/>
<accession>A0A9P9EVZ4</accession>
<protein>
    <submittedName>
        <fullName evidence="2">Uncharacterized protein</fullName>
    </submittedName>
</protein>
<name>A0A9P9EVZ4_9HYPO</name>
<keyword evidence="3" id="KW-1185">Reference proteome</keyword>
<sequence>MVQDTTGRLRTRPGTYKIVLSRLPWLSLSAVGWIGWNSLMTMEDLVFSFYLGPGGPRDALGQGLSRLSRTIKSLHCPGRVVVTITASRHPLEGRHHKFNVVETFNGLVHEAGFGSFGNRQVQIGLPEPHAVAVFELCDGEGQVPRGDGAPLKESKPVLFVDAGGGTAVRRPGHNIGSAYIDQSFQSSSKAVFAVSSILSGPPRSQNGVLRTHRCDLEPLFDAQVQKLIYNIHHVTNSVNVDEEIRVHRLREHLYKDEDRRIKLHISASPRLAVCHGLVEHALRGPMFQSHCSRVSFGLVCRVRKPRRLGTTFQTVLTNMKRESRGNENIARPEDGSFFDRWGAVLTQAKKKGRDKAQVVHTDKPVTRKFSTFFPQDLPTSDHICYVSIVTSTQSTPSEFGDGVDVGTHTFLKVDLSSIPMYEIEEKNMDLLSQAIGKKPHVKDDFLIEATFDLADADVQCSLTSSAVRYQDAQMPRSRASHASGRFSRRSSASGRPRGRETPGTIESPRTRSTGDPGSTRNWGAEIRVIAVKWDSTAREPRKVIEKRHMHVD</sequence>
<feature type="region of interest" description="Disordered" evidence="1">
    <location>
        <begin position="470"/>
        <end position="521"/>
    </location>
</feature>
<feature type="compositionally biased region" description="Polar residues" evidence="1">
    <location>
        <begin position="510"/>
        <end position="521"/>
    </location>
</feature>
<reference evidence="2" key="1">
    <citation type="journal article" date="2021" name="Nat. Commun.">
        <title>Genetic determinants of endophytism in the Arabidopsis root mycobiome.</title>
        <authorList>
            <person name="Mesny F."/>
            <person name="Miyauchi S."/>
            <person name="Thiergart T."/>
            <person name="Pickel B."/>
            <person name="Atanasova L."/>
            <person name="Karlsson M."/>
            <person name="Huettel B."/>
            <person name="Barry K.W."/>
            <person name="Haridas S."/>
            <person name="Chen C."/>
            <person name="Bauer D."/>
            <person name="Andreopoulos W."/>
            <person name="Pangilinan J."/>
            <person name="LaButti K."/>
            <person name="Riley R."/>
            <person name="Lipzen A."/>
            <person name="Clum A."/>
            <person name="Drula E."/>
            <person name="Henrissat B."/>
            <person name="Kohler A."/>
            <person name="Grigoriev I.V."/>
            <person name="Martin F.M."/>
            <person name="Hacquard S."/>
        </authorList>
    </citation>
    <scope>NUCLEOTIDE SEQUENCE</scope>
    <source>
        <strain evidence="2">MPI-CAGE-AT-0021</strain>
    </source>
</reference>
<comment type="caution">
    <text evidence="2">The sequence shown here is derived from an EMBL/GenBank/DDBJ whole genome shotgun (WGS) entry which is preliminary data.</text>
</comment>